<evidence type="ECO:0000313" key="1">
    <source>
        <dbReference type="EMBL" id="OAJ46729.1"/>
    </source>
</evidence>
<organism evidence="1 2">
    <name type="scientific">Pseudomonas marginalis</name>
    <name type="common">Pseudomonas panacis</name>
    <dbReference type="NCBI Taxonomy" id="298"/>
    <lineage>
        <taxon>Bacteria</taxon>
        <taxon>Pseudomonadati</taxon>
        <taxon>Pseudomonadota</taxon>
        <taxon>Gammaproteobacteria</taxon>
        <taxon>Pseudomonadales</taxon>
        <taxon>Pseudomonadaceae</taxon>
        <taxon>Pseudomonas</taxon>
    </lineage>
</organism>
<name>A0A9X5KS09_PSEMA</name>
<accession>A0A9X5KS09</accession>
<comment type="caution">
    <text evidence="1">The sequence shown here is derived from an EMBL/GenBank/DDBJ whole genome shotgun (WGS) entry which is preliminary data.</text>
</comment>
<proteinExistence type="predicted"/>
<dbReference type="Proteomes" id="UP000077563">
    <property type="component" value="Unassembled WGS sequence"/>
</dbReference>
<sequence>MRITGRQERAKLTNEVLLLQNPRHPREIVRLQQLAGKLPKRFSNVQLRQDILIQIADQLGGAFAVTGSVLSGNINHLVIALYEEFDSHEQ</sequence>
<dbReference type="RefSeq" id="WP_064054800.1">
    <property type="nucleotide sequence ID" value="NZ_LKEG01000052.1"/>
</dbReference>
<reference evidence="1 2" key="1">
    <citation type="submission" date="2015-09" db="EMBL/GenBank/DDBJ databases">
        <title>Genome sequence of Pseudomonas marginalis ICMP 3553.</title>
        <authorList>
            <person name="Visnovsky S."/>
            <person name="Lu A."/>
            <person name="Panda P."/>
            <person name="Pitman A."/>
        </authorList>
    </citation>
    <scope>NUCLEOTIDE SEQUENCE [LARGE SCALE GENOMIC DNA]</scope>
    <source>
        <strain evidence="1 2">ICMP 3553</strain>
    </source>
</reference>
<dbReference type="EMBL" id="LKEG01000052">
    <property type="protein sequence ID" value="OAJ46729.1"/>
    <property type="molecule type" value="Genomic_DNA"/>
</dbReference>
<evidence type="ECO:0000313" key="2">
    <source>
        <dbReference type="Proteomes" id="UP000077563"/>
    </source>
</evidence>
<protein>
    <submittedName>
        <fullName evidence="1">Uncharacterized protein</fullName>
    </submittedName>
</protein>
<dbReference type="AlphaFoldDB" id="A0A9X5KS09"/>
<gene>
    <name evidence="1" type="ORF">AO064_20560</name>
</gene>